<dbReference type="EMBL" id="ABEU02000017">
    <property type="protein sequence ID" value="PNR35934.1"/>
    <property type="molecule type" value="Genomic_DNA"/>
</dbReference>
<reference evidence="1 3" key="2">
    <citation type="journal article" date="2018" name="Plant J.">
        <title>The Physcomitrella patens chromosome-scale assembly reveals moss genome structure and evolution.</title>
        <authorList>
            <person name="Lang D."/>
            <person name="Ullrich K.K."/>
            <person name="Murat F."/>
            <person name="Fuchs J."/>
            <person name="Jenkins J."/>
            <person name="Haas F.B."/>
            <person name="Piednoel M."/>
            <person name="Gundlach H."/>
            <person name="Van Bel M."/>
            <person name="Meyberg R."/>
            <person name="Vives C."/>
            <person name="Morata J."/>
            <person name="Symeonidi A."/>
            <person name="Hiss M."/>
            <person name="Muchero W."/>
            <person name="Kamisugi Y."/>
            <person name="Saleh O."/>
            <person name="Blanc G."/>
            <person name="Decker E.L."/>
            <person name="van Gessel N."/>
            <person name="Grimwood J."/>
            <person name="Hayes R.D."/>
            <person name="Graham S.W."/>
            <person name="Gunter L.E."/>
            <person name="McDaniel S.F."/>
            <person name="Hoernstein S.N.W."/>
            <person name="Larsson A."/>
            <person name="Li F.W."/>
            <person name="Perroud P.F."/>
            <person name="Phillips J."/>
            <person name="Ranjan P."/>
            <person name="Rokshar D.S."/>
            <person name="Rothfels C.J."/>
            <person name="Schneider L."/>
            <person name="Shu S."/>
            <person name="Stevenson D.W."/>
            <person name="Thummler F."/>
            <person name="Tillich M."/>
            <person name="Villarreal Aguilar J.C."/>
            <person name="Widiez T."/>
            <person name="Wong G.K."/>
            <person name="Wymore A."/>
            <person name="Zhang Y."/>
            <person name="Zimmer A.D."/>
            <person name="Quatrano R.S."/>
            <person name="Mayer K.F.X."/>
            <person name="Goodstein D."/>
            <person name="Casacuberta J.M."/>
            <person name="Vandepoele K."/>
            <person name="Reski R."/>
            <person name="Cuming A.C."/>
            <person name="Tuskan G.A."/>
            <person name="Maumus F."/>
            <person name="Salse J."/>
            <person name="Schmutz J."/>
            <person name="Rensing S.A."/>
        </authorList>
    </citation>
    <scope>NUCLEOTIDE SEQUENCE [LARGE SCALE GENOMIC DNA]</scope>
    <source>
        <strain evidence="2 3">cv. Gransden 2004</strain>
    </source>
</reference>
<dbReference type="Gramene" id="Pp3c17_7750V3.1">
    <property type="protein sequence ID" value="PAC:32906108.CDS.1"/>
    <property type="gene ID" value="Pp3c17_7750"/>
</dbReference>
<reference evidence="1 3" key="1">
    <citation type="journal article" date="2008" name="Science">
        <title>The Physcomitrella genome reveals evolutionary insights into the conquest of land by plants.</title>
        <authorList>
            <person name="Rensing S."/>
            <person name="Lang D."/>
            <person name="Zimmer A."/>
            <person name="Terry A."/>
            <person name="Salamov A."/>
            <person name="Shapiro H."/>
            <person name="Nishiyama T."/>
            <person name="Perroud P.-F."/>
            <person name="Lindquist E."/>
            <person name="Kamisugi Y."/>
            <person name="Tanahashi T."/>
            <person name="Sakakibara K."/>
            <person name="Fujita T."/>
            <person name="Oishi K."/>
            <person name="Shin-I T."/>
            <person name="Kuroki Y."/>
            <person name="Toyoda A."/>
            <person name="Suzuki Y."/>
            <person name="Hashimoto A."/>
            <person name="Yamaguchi K."/>
            <person name="Sugano A."/>
            <person name="Kohara Y."/>
            <person name="Fujiyama A."/>
            <person name="Anterola A."/>
            <person name="Aoki S."/>
            <person name="Ashton N."/>
            <person name="Barbazuk W.B."/>
            <person name="Barker E."/>
            <person name="Bennetzen J."/>
            <person name="Bezanilla M."/>
            <person name="Blankenship R."/>
            <person name="Cho S.H."/>
            <person name="Dutcher S."/>
            <person name="Estelle M."/>
            <person name="Fawcett J.A."/>
            <person name="Gundlach H."/>
            <person name="Hanada K."/>
            <person name="Heyl A."/>
            <person name="Hicks K.A."/>
            <person name="Hugh J."/>
            <person name="Lohr M."/>
            <person name="Mayer K."/>
            <person name="Melkozernov A."/>
            <person name="Murata T."/>
            <person name="Nelson D."/>
            <person name="Pils B."/>
            <person name="Prigge M."/>
            <person name="Reiss B."/>
            <person name="Renner T."/>
            <person name="Rombauts S."/>
            <person name="Rushton P."/>
            <person name="Sanderfoot A."/>
            <person name="Schween G."/>
            <person name="Shiu S.-H."/>
            <person name="Stueber K."/>
            <person name="Theodoulou F.L."/>
            <person name="Tu H."/>
            <person name="Van de Peer Y."/>
            <person name="Verrier P.J."/>
            <person name="Waters E."/>
            <person name="Wood A."/>
            <person name="Yang L."/>
            <person name="Cove D."/>
            <person name="Cuming A."/>
            <person name="Hasebe M."/>
            <person name="Lucas S."/>
            <person name="Mishler D.B."/>
            <person name="Reski R."/>
            <person name="Grigoriev I."/>
            <person name="Quatrano R.S."/>
            <person name="Boore J.L."/>
        </authorList>
    </citation>
    <scope>NUCLEOTIDE SEQUENCE [LARGE SCALE GENOMIC DNA]</scope>
    <source>
        <strain evidence="2 3">cv. Gransden 2004</strain>
    </source>
</reference>
<dbReference type="AlphaFoldDB" id="A0A2K1J336"/>
<evidence type="ECO:0000313" key="3">
    <source>
        <dbReference type="Proteomes" id="UP000006727"/>
    </source>
</evidence>
<evidence type="ECO:0000313" key="1">
    <source>
        <dbReference type="EMBL" id="PNR35934.1"/>
    </source>
</evidence>
<dbReference type="InParanoid" id="A0A2K1J336"/>
<protein>
    <submittedName>
        <fullName evidence="1 2">Uncharacterized protein</fullName>
    </submittedName>
</protein>
<name>A0A2K1J336_PHYPA</name>
<proteinExistence type="predicted"/>
<gene>
    <name evidence="1" type="ORF">PHYPA_021784</name>
</gene>
<organism evidence="1">
    <name type="scientific">Physcomitrium patens</name>
    <name type="common">Spreading-leaved earth moss</name>
    <name type="synonym">Physcomitrella patens</name>
    <dbReference type="NCBI Taxonomy" id="3218"/>
    <lineage>
        <taxon>Eukaryota</taxon>
        <taxon>Viridiplantae</taxon>
        <taxon>Streptophyta</taxon>
        <taxon>Embryophyta</taxon>
        <taxon>Bryophyta</taxon>
        <taxon>Bryophytina</taxon>
        <taxon>Bryopsida</taxon>
        <taxon>Funariidae</taxon>
        <taxon>Funariales</taxon>
        <taxon>Funariaceae</taxon>
        <taxon>Physcomitrium</taxon>
    </lineage>
</organism>
<evidence type="ECO:0000313" key="2">
    <source>
        <dbReference type="EnsemblPlants" id="PAC:32906108.CDS.1"/>
    </source>
</evidence>
<keyword evidence="3" id="KW-1185">Reference proteome</keyword>
<dbReference type="Gramene" id="Pp3c17_7750V3.2">
    <property type="protein sequence ID" value="PAC:32906109.CDS.1"/>
    <property type="gene ID" value="Pp3c17_7750"/>
</dbReference>
<sequence>MRSEETVLPSPDQSSVVLLDHGCCCHSRKQATPRKGKENPFSLQKEAQEYLQHSLFFFTAPPHSFDSLHSS</sequence>
<dbReference type="Proteomes" id="UP000006727">
    <property type="component" value="Chromosome 17"/>
</dbReference>
<dbReference type="EnsemblPlants" id="Pp3c17_7750V3.2">
    <property type="protein sequence ID" value="PAC:32906109.CDS.1"/>
    <property type="gene ID" value="Pp3c17_7750"/>
</dbReference>
<reference evidence="2" key="3">
    <citation type="submission" date="2020-12" db="UniProtKB">
        <authorList>
            <consortium name="EnsemblPlants"/>
        </authorList>
    </citation>
    <scope>IDENTIFICATION</scope>
</reference>
<dbReference type="EnsemblPlants" id="Pp3c17_7750V3.1">
    <property type="protein sequence ID" value="PAC:32906108.CDS.1"/>
    <property type="gene ID" value="Pp3c17_7750"/>
</dbReference>
<dbReference type="PaxDb" id="3218-PP1S277_13V6.1"/>
<accession>A0A2K1J336</accession>